<protein>
    <submittedName>
        <fullName evidence="3">Uncharacterized protein</fullName>
    </submittedName>
</protein>
<keyword evidence="2" id="KW-0677">Repeat</keyword>
<evidence type="ECO:0000256" key="2">
    <source>
        <dbReference type="ARBA" id="ARBA00022737"/>
    </source>
</evidence>
<organism evidence="3 4">
    <name type="scientific">Ficus carica</name>
    <name type="common">Common fig</name>
    <dbReference type="NCBI Taxonomy" id="3494"/>
    <lineage>
        <taxon>Eukaryota</taxon>
        <taxon>Viridiplantae</taxon>
        <taxon>Streptophyta</taxon>
        <taxon>Embryophyta</taxon>
        <taxon>Tracheophyta</taxon>
        <taxon>Spermatophyta</taxon>
        <taxon>Magnoliopsida</taxon>
        <taxon>eudicotyledons</taxon>
        <taxon>Gunneridae</taxon>
        <taxon>Pentapetalae</taxon>
        <taxon>rosids</taxon>
        <taxon>fabids</taxon>
        <taxon>Rosales</taxon>
        <taxon>Moraceae</taxon>
        <taxon>Ficeae</taxon>
        <taxon>Ficus</taxon>
    </lineage>
</organism>
<evidence type="ECO:0000313" key="4">
    <source>
        <dbReference type="Proteomes" id="UP001187192"/>
    </source>
</evidence>
<evidence type="ECO:0000313" key="3">
    <source>
        <dbReference type="EMBL" id="GMN46928.1"/>
    </source>
</evidence>
<reference evidence="3" key="1">
    <citation type="submission" date="2023-07" db="EMBL/GenBank/DDBJ databases">
        <title>draft genome sequence of fig (Ficus carica).</title>
        <authorList>
            <person name="Takahashi T."/>
            <person name="Nishimura K."/>
        </authorList>
    </citation>
    <scope>NUCLEOTIDE SEQUENCE</scope>
</reference>
<dbReference type="PANTHER" id="PTHR11017:SF479">
    <property type="entry name" value="DISEASE RESISTANCE PROTEIN (TIR-NBS-LRR CLASS) FAMILY"/>
    <property type="match status" value="1"/>
</dbReference>
<keyword evidence="4" id="KW-1185">Reference proteome</keyword>
<accession>A0AA88D5V0</accession>
<dbReference type="Proteomes" id="UP001187192">
    <property type="component" value="Unassembled WGS sequence"/>
</dbReference>
<gene>
    <name evidence="3" type="ORF">TIFTF001_016110</name>
</gene>
<dbReference type="AlphaFoldDB" id="A0AA88D5V0"/>
<proteinExistence type="predicted"/>
<dbReference type="SUPFAM" id="SSF52058">
    <property type="entry name" value="L domain-like"/>
    <property type="match status" value="1"/>
</dbReference>
<sequence>MYKLRLLKILHSKNCEVCIPSGYDDLQFLPDSLRYLHWDGYPWKSFPLGFRPEDLVELILPYSKVKKLWEGSQHLGSLKKIDISYSEHLTAFPDLSGASKLEHVYLEYCTSLQEVPSYFEHLDELKTLFLVGCSSIHKFPRVAKSIVCLALSGTSIHEVPASSIEHLCCLEILSLDFCRNVKSLPHHISKMKSLKAVTFEGTLLISKYFHDIFPWWIEKVFTLSQLSTYRHEFEGDFRFFLRPLLKLECVPKLPLVGFYRGIDMDFLLKQISAFVVPGYKFQSGFGIDFLNQV</sequence>
<evidence type="ECO:0000256" key="1">
    <source>
        <dbReference type="ARBA" id="ARBA00022614"/>
    </source>
</evidence>
<dbReference type="GO" id="GO:0006952">
    <property type="term" value="P:defense response"/>
    <property type="evidence" value="ECO:0007669"/>
    <property type="project" value="InterPro"/>
</dbReference>
<dbReference type="Pfam" id="PF07725">
    <property type="entry name" value="LRR_3"/>
    <property type="match status" value="1"/>
</dbReference>
<comment type="caution">
    <text evidence="3">The sequence shown here is derived from an EMBL/GenBank/DDBJ whole genome shotgun (WGS) entry which is preliminary data.</text>
</comment>
<dbReference type="InterPro" id="IPR032675">
    <property type="entry name" value="LRR_dom_sf"/>
</dbReference>
<name>A0AA88D5V0_FICCA</name>
<dbReference type="InterPro" id="IPR044974">
    <property type="entry name" value="Disease_R_plants"/>
</dbReference>
<dbReference type="InterPro" id="IPR011713">
    <property type="entry name" value="Leu-rich_rpt_3"/>
</dbReference>
<dbReference type="PANTHER" id="PTHR11017">
    <property type="entry name" value="LEUCINE-RICH REPEAT-CONTAINING PROTEIN"/>
    <property type="match status" value="1"/>
</dbReference>
<dbReference type="EMBL" id="BTGU01000024">
    <property type="protein sequence ID" value="GMN46928.1"/>
    <property type="molecule type" value="Genomic_DNA"/>
</dbReference>
<dbReference type="Gene3D" id="3.80.10.10">
    <property type="entry name" value="Ribonuclease Inhibitor"/>
    <property type="match status" value="2"/>
</dbReference>
<keyword evidence="1" id="KW-0433">Leucine-rich repeat</keyword>